<proteinExistence type="predicted"/>
<dbReference type="OrthoDB" id="1053009at2759"/>
<evidence type="ECO:0000313" key="3">
    <source>
        <dbReference type="Proteomes" id="UP000636800"/>
    </source>
</evidence>
<dbReference type="EMBL" id="JADCNL010000009">
    <property type="protein sequence ID" value="KAG0467050.1"/>
    <property type="molecule type" value="Genomic_DNA"/>
</dbReference>
<accession>A0A835UNJ3</accession>
<sequence length="1271" mass="131224">MELPVNEGGAGGKMQRRLFRRRGLTPYDRPSSAVRGPRRIATASETGSGWLSKLVNPASRIIAGGAARLLSSVFSKRLAAPNEEQEQRTQLRVGVPNAEDTASGGLFVQAVFNDLNQPKDSGAHSISEIEHLIKQKTYTRKVLMCGAIPQDAAASPAEIAKAFMNLRPPKAPSSAVSLHQQILPVDKSVSCLEPLAVKAPELEVATPSVLPSSDGRELSGAGYQTPKPRGRTAICRMSRSPYFKVDASSNLKWNMCTAAGNAGFPASPLNPGSSSNSDVYKALKRGSSVLYNDHGSFGPIRRLRQKFNVISASKDLQLIPATNLGGSLPKFDKDVLKGSASTQTLPPVNERKSSSAAVHFSENTDTKMLLSSFPSVPGQSSEAGMRIFDFEQFTHPEKKLDIKPISRDDSPSKLTANMLNGRALKSMENVKKSQFISMDANASLDIERGSQQLSDSLLKEHGQVLGNGPLKTDILGVKSLTSLNGVNKNSSLRIQNEDGAISFPAPISSPRKPSFQMTAPEEFLELDDEDDDVDMSVELDPSRGRTELPILKTSASSIPTSSTSTVVPNSISFSECSKMDNDASYSLENNGSSQKVSVPTEPIYSSSVVSTSTFPTPSDDNLIPQAEHTTVPDFSFASRSTNSHLFSSATCVASESVDTKAAVDSLCSDPKVYLETSDVLVSDQSGTKGLEEPAGIFVSTATSNLDSIENVSYGSSITLSRSNGSLQSSSLSSFVSTSIPGVTATPVSSFSLNSTSAATTPSPPVSFTSALLSSSNVFGFLGGTSVVFPSLTPLSSDKSNDVNSGGEVVYNMPSGYSTPSAQGSLELVGRGSSSSPLMCISPFSGSGSASSTVAVSSLSTVLAASSAPAASSIFSGASTSGSGFGAPPLLSSKTDGVVDFSSAQPVGSSISADTSSSQDSTTIIGATGVTVFGAQPPKSSSSSGSLFSQSSTINSVSFSSCPTSGLSNSSVLFGSSPSPSPFGLSSSSMPGFSNKPFATGNQSAISFGSASGLSFSASETSTVQNSQFLLPSITGASSSSSLFSFTTSSSNSSTGLSFLAGSCSSSSALSFIPSSTSSSLAKSTFSLSDKSTMFNNSSLASTSSIPSTTFGSSPSTGFSFGLAATASGTSSFGFSSSTVSVFSFTSSGATNSLPTSTPVFGGPSSAGALPSLSQNNDQMNVEDNMSDDTIQAPAPMVPTFGQSSIAPASQNFSFGSSFTSGGTPLFQFGSHQNPTAPQNSNPFQAGGSLEFAREGVFLGVVGVVRNHLEKL</sequence>
<dbReference type="GO" id="GO:0005635">
    <property type="term" value="C:nuclear envelope"/>
    <property type="evidence" value="ECO:0007669"/>
    <property type="project" value="TreeGrafter"/>
</dbReference>
<evidence type="ECO:0000313" key="2">
    <source>
        <dbReference type="EMBL" id="KAG0467050.1"/>
    </source>
</evidence>
<feature type="region of interest" description="Disordered" evidence="1">
    <location>
        <begin position="1"/>
        <end position="38"/>
    </location>
</feature>
<comment type="caution">
    <text evidence="2">The sequence shown here is derived from an EMBL/GenBank/DDBJ whole genome shotgun (WGS) entry which is preliminary data.</text>
</comment>
<gene>
    <name evidence="2" type="ORF">HPP92_018630</name>
</gene>
<dbReference type="AlphaFoldDB" id="A0A835UNJ3"/>
<dbReference type="GO" id="GO:0071763">
    <property type="term" value="P:nuclear membrane organization"/>
    <property type="evidence" value="ECO:0007669"/>
    <property type="project" value="TreeGrafter"/>
</dbReference>
<reference evidence="2 3" key="1">
    <citation type="journal article" date="2020" name="Nat. Food">
        <title>A phased Vanilla planifolia genome enables genetic improvement of flavour and production.</title>
        <authorList>
            <person name="Hasing T."/>
            <person name="Tang H."/>
            <person name="Brym M."/>
            <person name="Khazi F."/>
            <person name="Huang T."/>
            <person name="Chambers A.H."/>
        </authorList>
    </citation>
    <scope>NUCLEOTIDE SEQUENCE [LARGE SCALE GENOMIC DNA]</scope>
    <source>
        <tissue evidence="2">Leaf</tissue>
    </source>
</reference>
<keyword evidence="3" id="KW-1185">Reference proteome</keyword>
<organism evidence="2 3">
    <name type="scientific">Vanilla planifolia</name>
    <name type="common">Vanilla</name>
    <dbReference type="NCBI Taxonomy" id="51239"/>
    <lineage>
        <taxon>Eukaryota</taxon>
        <taxon>Viridiplantae</taxon>
        <taxon>Streptophyta</taxon>
        <taxon>Embryophyta</taxon>
        <taxon>Tracheophyta</taxon>
        <taxon>Spermatophyta</taxon>
        <taxon>Magnoliopsida</taxon>
        <taxon>Liliopsida</taxon>
        <taxon>Asparagales</taxon>
        <taxon>Orchidaceae</taxon>
        <taxon>Vanilloideae</taxon>
        <taxon>Vanilleae</taxon>
        <taxon>Vanilla</taxon>
    </lineage>
</organism>
<feature type="compositionally biased region" description="Basic residues" evidence="1">
    <location>
        <begin position="14"/>
        <end position="23"/>
    </location>
</feature>
<name>A0A835UNJ3_VANPL</name>
<dbReference type="PANTHER" id="PTHR33416:SF20">
    <property type="entry name" value="NUCLEAR PORE COMPLEX PROTEIN NUP1"/>
    <property type="match status" value="1"/>
</dbReference>
<dbReference type="PANTHER" id="PTHR33416">
    <property type="entry name" value="NUCLEAR PORE COMPLEX PROTEIN NUP1"/>
    <property type="match status" value="1"/>
</dbReference>
<dbReference type="Proteomes" id="UP000636800">
    <property type="component" value="Unassembled WGS sequence"/>
</dbReference>
<protein>
    <submittedName>
        <fullName evidence="2">Uncharacterized protein</fullName>
    </submittedName>
</protein>
<feature type="region of interest" description="Disordered" evidence="1">
    <location>
        <begin position="208"/>
        <end position="229"/>
    </location>
</feature>
<evidence type="ECO:0000256" key="1">
    <source>
        <dbReference type="SAM" id="MobiDB-lite"/>
    </source>
</evidence>